<keyword evidence="2" id="KW-1185">Reference proteome</keyword>
<dbReference type="STRING" id="1577791.Mpt1_c08580"/>
<gene>
    <name evidence="1" type="ORF">Mpt1_c08580</name>
</gene>
<dbReference type="AlphaFoldDB" id="A0A0A7LCE1"/>
<dbReference type="HOGENOM" id="CLU_3263603_0_0_2"/>
<dbReference type="KEGG" id="mear:Mpt1_c08580"/>
<evidence type="ECO:0000313" key="1">
    <source>
        <dbReference type="EMBL" id="AIZ56734.1"/>
    </source>
</evidence>
<name>A0A0A7LCE1_9ARCH</name>
<evidence type="ECO:0000313" key="2">
    <source>
        <dbReference type="Proteomes" id="UP000030787"/>
    </source>
</evidence>
<proteinExistence type="predicted"/>
<protein>
    <submittedName>
        <fullName evidence="1">Uncharacterized protein</fullName>
    </submittedName>
</protein>
<sequence>MNMESEMKKSGKKMMEMKVKVCGSQRTIFIIKRRLKKIETR</sequence>
<dbReference type="EMBL" id="CP010070">
    <property type="protein sequence ID" value="AIZ56734.1"/>
    <property type="molecule type" value="Genomic_DNA"/>
</dbReference>
<organism evidence="1 2">
    <name type="scientific">Candidatus Methanoplasma termitum</name>
    <dbReference type="NCBI Taxonomy" id="1577791"/>
    <lineage>
        <taxon>Archaea</taxon>
        <taxon>Methanobacteriati</taxon>
        <taxon>Thermoplasmatota</taxon>
        <taxon>Thermoplasmata</taxon>
        <taxon>Methanomassiliicoccales</taxon>
        <taxon>Methanomassiliicoccaceae</taxon>
        <taxon>Candidatus Methanoplasma</taxon>
    </lineage>
</organism>
<reference evidence="1 2" key="1">
    <citation type="journal article" date="2014" name="Appl. Environ. Microbiol.">
        <title>Comparative Genome Analysis of 'Candidatus Methanoplasma termitum' Indicates a New Mode of Energy Metabolism in the Seventh Order of Methanogens.</title>
        <authorList>
            <person name="Lang K."/>
            <person name="Schuldes J."/>
            <person name="Klingl A."/>
            <person name="Poehlein A."/>
            <person name="Daniel R."/>
            <person name="Brune A."/>
        </authorList>
    </citation>
    <scope>NUCLEOTIDE SEQUENCE [LARGE SCALE GENOMIC DNA]</scope>
    <source>
        <strain evidence="2">Mpt1</strain>
    </source>
</reference>
<dbReference type="Proteomes" id="UP000030787">
    <property type="component" value="Chromosome"/>
</dbReference>
<accession>A0A0A7LCE1</accession>